<evidence type="ECO:0000256" key="5">
    <source>
        <dbReference type="SAM" id="SignalP"/>
    </source>
</evidence>
<dbReference type="PROSITE" id="PS51257">
    <property type="entry name" value="PROKAR_LIPOPROTEIN"/>
    <property type="match status" value="1"/>
</dbReference>
<dbReference type="OrthoDB" id="9807134at2"/>
<evidence type="ECO:0000259" key="6">
    <source>
        <dbReference type="SMART" id="SM00062"/>
    </source>
</evidence>
<organism evidence="8 9">
    <name type="scientific">Alsobacter soli</name>
    <dbReference type="NCBI Taxonomy" id="2109933"/>
    <lineage>
        <taxon>Bacteria</taxon>
        <taxon>Pseudomonadati</taxon>
        <taxon>Pseudomonadota</taxon>
        <taxon>Alphaproteobacteria</taxon>
        <taxon>Hyphomicrobiales</taxon>
        <taxon>Alsobacteraceae</taxon>
        <taxon>Alsobacter</taxon>
    </lineage>
</organism>
<dbReference type="SMART" id="SM00079">
    <property type="entry name" value="PBPe"/>
    <property type="match status" value="1"/>
</dbReference>
<feature type="domain" description="Ionotropic glutamate receptor C-terminal" evidence="7">
    <location>
        <begin position="29"/>
        <end position="256"/>
    </location>
</feature>
<dbReference type="RefSeq" id="WP_106335998.1">
    <property type="nucleotide sequence ID" value="NZ_PVZS01000006.1"/>
</dbReference>
<keyword evidence="3 5" id="KW-0732">Signal</keyword>
<dbReference type="PANTHER" id="PTHR35936:SF17">
    <property type="entry name" value="ARGININE-BINDING EXTRACELLULAR PROTEIN ARTP"/>
    <property type="match status" value="1"/>
</dbReference>
<sequence>MKQRLFLALPAALLACLVAFPVRAGDWSSIRIATEGGYPPFNFVENNQLQGFEIELAKAMCEHMKATCTFVTDDWDDLIPDLKKGQFDAIVASLEITEERRQKIALTKRYYRTPAVFMVRKDTDLTAVTPEAMKGRKLGAMTGTVYATYLEDLYGPGSEVSLYANQDEASLDLALGRIDAVLGDKIALTEWLKRGRESTCCKFLADAPNDVTYFGEGYGIGLRKKDEDLKRQFDAAIDAIQADGTYDRIRARYFPFDVK</sequence>
<dbReference type="SMART" id="SM00062">
    <property type="entry name" value="PBPb"/>
    <property type="match status" value="1"/>
</dbReference>
<evidence type="ECO:0000256" key="2">
    <source>
        <dbReference type="ARBA" id="ARBA00010333"/>
    </source>
</evidence>
<evidence type="ECO:0000259" key="7">
    <source>
        <dbReference type="SMART" id="SM00079"/>
    </source>
</evidence>
<dbReference type="GO" id="GO:0030313">
    <property type="term" value="C:cell envelope"/>
    <property type="evidence" value="ECO:0007669"/>
    <property type="project" value="UniProtKB-SubCell"/>
</dbReference>
<name>A0A2T1HVU8_9HYPH</name>
<evidence type="ECO:0000313" key="9">
    <source>
        <dbReference type="Proteomes" id="UP000239772"/>
    </source>
</evidence>
<dbReference type="CDD" id="cd01001">
    <property type="entry name" value="PBP2_HisJ_LAO_like"/>
    <property type="match status" value="1"/>
</dbReference>
<evidence type="ECO:0000313" key="8">
    <source>
        <dbReference type="EMBL" id="PSC05755.1"/>
    </source>
</evidence>
<dbReference type="Proteomes" id="UP000239772">
    <property type="component" value="Unassembled WGS sequence"/>
</dbReference>
<proteinExistence type="inferred from homology"/>
<dbReference type="EMBL" id="PVZS01000006">
    <property type="protein sequence ID" value="PSC05755.1"/>
    <property type="molecule type" value="Genomic_DNA"/>
</dbReference>
<comment type="similarity">
    <text evidence="2 4">Belongs to the bacterial solute-binding protein 3 family.</text>
</comment>
<dbReference type="InterPro" id="IPR001638">
    <property type="entry name" value="Solute-binding_3/MltF_N"/>
</dbReference>
<dbReference type="AlphaFoldDB" id="A0A2T1HVU8"/>
<dbReference type="Gene3D" id="3.40.190.10">
    <property type="entry name" value="Periplasmic binding protein-like II"/>
    <property type="match status" value="2"/>
</dbReference>
<dbReference type="GO" id="GO:0015276">
    <property type="term" value="F:ligand-gated monoatomic ion channel activity"/>
    <property type="evidence" value="ECO:0007669"/>
    <property type="project" value="InterPro"/>
</dbReference>
<feature type="domain" description="Solute-binding protein family 3/N-terminal" evidence="6">
    <location>
        <begin position="29"/>
        <end position="257"/>
    </location>
</feature>
<comment type="caution">
    <text evidence="8">The sequence shown here is derived from an EMBL/GenBank/DDBJ whole genome shotgun (WGS) entry which is preliminary data.</text>
</comment>
<dbReference type="SUPFAM" id="SSF53850">
    <property type="entry name" value="Periplasmic binding protein-like II"/>
    <property type="match status" value="1"/>
</dbReference>
<dbReference type="PROSITE" id="PS01039">
    <property type="entry name" value="SBP_BACTERIAL_3"/>
    <property type="match status" value="1"/>
</dbReference>
<reference evidence="9" key="1">
    <citation type="submission" date="2018-03" db="EMBL/GenBank/DDBJ databases">
        <authorList>
            <person name="Sun L."/>
            <person name="Liu H."/>
            <person name="Chen W."/>
            <person name="Huang K."/>
            <person name="Liu W."/>
            <person name="Gao X."/>
        </authorList>
    </citation>
    <scope>NUCLEOTIDE SEQUENCE [LARGE SCALE GENOMIC DNA]</scope>
    <source>
        <strain evidence="9">SH9</strain>
    </source>
</reference>
<comment type="subcellular location">
    <subcellularLocation>
        <location evidence="1">Cell envelope</location>
    </subcellularLocation>
</comment>
<accession>A0A2T1HVU8</accession>
<dbReference type="Pfam" id="PF00497">
    <property type="entry name" value="SBP_bac_3"/>
    <property type="match status" value="1"/>
</dbReference>
<evidence type="ECO:0000256" key="3">
    <source>
        <dbReference type="ARBA" id="ARBA00022729"/>
    </source>
</evidence>
<dbReference type="GO" id="GO:0016020">
    <property type="term" value="C:membrane"/>
    <property type="evidence" value="ECO:0007669"/>
    <property type="project" value="InterPro"/>
</dbReference>
<keyword evidence="9" id="KW-1185">Reference proteome</keyword>
<evidence type="ECO:0000256" key="4">
    <source>
        <dbReference type="RuleBase" id="RU003744"/>
    </source>
</evidence>
<evidence type="ECO:0000256" key="1">
    <source>
        <dbReference type="ARBA" id="ARBA00004196"/>
    </source>
</evidence>
<protein>
    <submittedName>
        <fullName evidence="8">Amino acid ABC transporter</fullName>
    </submittedName>
</protein>
<gene>
    <name evidence="8" type="ORF">SLNSH_07190</name>
</gene>
<feature type="chain" id="PRO_5015647007" evidence="5">
    <location>
        <begin position="25"/>
        <end position="259"/>
    </location>
</feature>
<dbReference type="InterPro" id="IPR001320">
    <property type="entry name" value="Iontro_rcpt_C"/>
</dbReference>
<dbReference type="PANTHER" id="PTHR35936">
    <property type="entry name" value="MEMBRANE-BOUND LYTIC MUREIN TRANSGLYCOSYLASE F"/>
    <property type="match status" value="1"/>
</dbReference>
<dbReference type="InterPro" id="IPR018313">
    <property type="entry name" value="SBP_3_CS"/>
</dbReference>
<feature type="signal peptide" evidence="5">
    <location>
        <begin position="1"/>
        <end position="24"/>
    </location>
</feature>